<dbReference type="HOGENOM" id="CLU_044146_1_3_9"/>
<evidence type="ECO:0000313" key="2">
    <source>
        <dbReference type="Proteomes" id="UP000001823"/>
    </source>
</evidence>
<dbReference type="CDD" id="cd07516">
    <property type="entry name" value="HAD_Pase"/>
    <property type="match status" value="1"/>
</dbReference>
<dbReference type="PROSITE" id="PS01229">
    <property type="entry name" value="COF_2"/>
    <property type="match status" value="1"/>
</dbReference>
<dbReference type="eggNOG" id="COG0561">
    <property type="taxonomic scope" value="Bacteria"/>
</dbReference>
<dbReference type="Gene3D" id="3.40.50.1000">
    <property type="entry name" value="HAD superfamily/HAD-like"/>
    <property type="match status" value="1"/>
</dbReference>
<dbReference type="SFLD" id="SFLDG01140">
    <property type="entry name" value="C2.B:_Phosphomannomutase_and_P"/>
    <property type="match status" value="1"/>
</dbReference>
<dbReference type="RefSeq" id="WP_003460189.1">
    <property type="nucleotide sequence ID" value="NC_008261.1"/>
</dbReference>
<dbReference type="PROSITE" id="PS01228">
    <property type="entry name" value="COF_1"/>
    <property type="match status" value="1"/>
</dbReference>
<protein>
    <submittedName>
        <fullName evidence="1">HAD hydrolase, IIB family</fullName>
    </submittedName>
</protein>
<dbReference type="SFLD" id="SFLDG01144">
    <property type="entry name" value="C2.B.4:_PGP_Like"/>
    <property type="match status" value="1"/>
</dbReference>
<dbReference type="InterPro" id="IPR000150">
    <property type="entry name" value="Cof"/>
</dbReference>
<dbReference type="PANTHER" id="PTHR10000">
    <property type="entry name" value="PHOSPHOSERINE PHOSPHATASE"/>
    <property type="match status" value="1"/>
</dbReference>
<evidence type="ECO:0000313" key="1">
    <source>
        <dbReference type="EMBL" id="ABG82686.1"/>
    </source>
</evidence>
<dbReference type="InterPro" id="IPR036412">
    <property type="entry name" value="HAD-like_sf"/>
</dbReference>
<dbReference type="AlphaFoldDB" id="A0A0H2YQ37"/>
<dbReference type="GO" id="GO:0005829">
    <property type="term" value="C:cytosol"/>
    <property type="evidence" value="ECO:0007669"/>
    <property type="project" value="TreeGrafter"/>
</dbReference>
<dbReference type="NCBIfam" id="TIGR01484">
    <property type="entry name" value="HAD-SF-IIB"/>
    <property type="match status" value="1"/>
</dbReference>
<dbReference type="SFLD" id="SFLDS00003">
    <property type="entry name" value="Haloacid_Dehalogenase"/>
    <property type="match status" value="1"/>
</dbReference>
<accession>A0A0H2YQ37</accession>
<dbReference type="Proteomes" id="UP000001823">
    <property type="component" value="Chromosome"/>
</dbReference>
<dbReference type="GO" id="GO:0000287">
    <property type="term" value="F:magnesium ion binding"/>
    <property type="evidence" value="ECO:0007669"/>
    <property type="project" value="TreeGrafter"/>
</dbReference>
<sequence length="279" mass="31471">MSYKLICIDMDGTLLNNKHEISERNKEAIKKATERGVKVAVTTGRLFASAKYYAGLLGVKTPIISCNGAFIREKDEDKVIYESVLNEDQLDRIYDVIKKYDINMAYFNTPNTVISEKIVPEEHGYKVMNKMMGESKEKVMFSEGIDFKEAFKTYGKHILKAICIENDSNKLEDLFKAKEELKKYEDLEVVSSSPSNFEVMNKGTSKGRAVKVLADILNINREEIMCLGDSENDLSMIEFAGLGVAMGNAEEFLKEKADYITDTNENDGVAKAIEKFVLD</sequence>
<dbReference type="PaxDb" id="195103-CPF_0590"/>
<dbReference type="InterPro" id="IPR023214">
    <property type="entry name" value="HAD_sf"/>
</dbReference>
<proteinExistence type="predicted"/>
<dbReference type="GeneID" id="93003066"/>
<dbReference type="SUPFAM" id="SSF56784">
    <property type="entry name" value="HAD-like"/>
    <property type="match status" value="1"/>
</dbReference>
<gene>
    <name evidence="1" type="ordered locus">CPF_0590</name>
</gene>
<dbReference type="NCBIfam" id="TIGR00099">
    <property type="entry name" value="Cof-subfamily"/>
    <property type="match status" value="1"/>
</dbReference>
<dbReference type="Gene3D" id="3.30.1240.10">
    <property type="match status" value="1"/>
</dbReference>
<keyword evidence="2" id="KW-1185">Reference proteome</keyword>
<dbReference type="GO" id="GO:0016791">
    <property type="term" value="F:phosphatase activity"/>
    <property type="evidence" value="ECO:0007669"/>
    <property type="project" value="TreeGrafter"/>
</dbReference>
<dbReference type="PANTHER" id="PTHR10000:SF8">
    <property type="entry name" value="HAD SUPERFAMILY HYDROLASE-LIKE, TYPE 3"/>
    <property type="match status" value="1"/>
</dbReference>
<organism evidence="1 2">
    <name type="scientific">Clostridium perfringens (strain ATCC 13124 / DSM 756 / JCM 1290 / NCIMB 6125 / NCTC 8237 / Type A)</name>
    <dbReference type="NCBI Taxonomy" id="195103"/>
    <lineage>
        <taxon>Bacteria</taxon>
        <taxon>Bacillati</taxon>
        <taxon>Bacillota</taxon>
        <taxon>Clostridia</taxon>
        <taxon>Eubacteriales</taxon>
        <taxon>Clostridiaceae</taxon>
        <taxon>Clostridium</taxon>
    </lineage>
</organism>
<dbReference type="KEGG" id="cpf:CPF_0590"/>
<name>A0A0H2YQ37_CLOP1</name>
<reference evidence="1 2" key="1">
    <citation type="journal article" date="2006" name="Genome Res.">
        <title>Skewed genomic variability in strains of the toxigenic bacterial pathogen, Clostridium perfringens.</title>
        <authorList>
            <person name="Myers G.S."/>
            <person name="Rasko D.A."/>
            <person name="Cheung J.K."/>
            <person name="Ravel J."/>
            <person name="Seshadri R."/>
            <person name="Deboy R.T."/>
            <person name="Ren Q."/>
            <person name="Varga J."/>
            <person name="Awad M.M."/>
            <person name="Brinkac L.M."/>
            <person name="Daugherty S.C."/>
            <person name="Haft D.H."/>
            <person name="Dodson R.J."/>
            <person name="Madupu R."/>
            <person name="Nelson W.C."/>
            <person name="Rosovitz M.J."/>
            <person name="Sullivan S.A."/>
            <person name="Khouri H."/>
            <person name="Dimitrov G.I."/>
            <person name="Watkins K.L."/>
            <person name="Mulligan S."/>
            <person name="Benton J."/>
            <person name="Radune D."/>
            <person name="Fisher D.J."/>
            <person name="Atkins H.S."/>
            <person name="Hiscox T."/>
            <person name="Jost B.H."/>
            <person name="Billington S.J."/>
            <person name="Songer J.G."/>
            <person name="McClane B.A."/>
            <person name="Titball R.W."/>
            <person name="Rood J.I."/>
            <person name="Melville S.B."/>
            <person name="Paulsen I.T."/>
        </authorList>
    </citation>
    <scope>NUCLEOTIDE SEQUENCE [LARGE SCALE GENOMIC DNA]</scope>
    <source>
        <strain evidence="2">ATCC 13124 / DSM 756 / JCM 1290 / NCIMB 6125 / NCTC 8237 / S 107 / Type A</strain>
    </source>
</reference>
<keyword evidence="1" id="KW-0378">Hydrolase</keyword>
<dbReference type="InterPro" id="IPR006379">
    <property type="entry name" value="HAD-SF_hydro_IIB"/>
</dbReference>
<dbReference type="EMBL" id="CP000246">
    <property type="protein sequence ID" value="ABG82686.1"/>
    <property type="molecule type" value="Genomic_DNA"/>
</dbReference>
<dbReference type="Pfam" id="PF08282">
    <property type="entry name" value="Hydrolase_3"/>
    <property type="match status" value="1"/>
</dbReference>